<evidence type="ECO:0000256" key="1">
    <source>
        <dbReference type="ARBA" id="ARBA00005194"/>
    </source>
</evidence>
<evidence type="ECO:0000256" key="10">
    <source>
        <dbReference type="ARBA" id="ARBA00023315"/>
    </source>
</evidence>
<sequence>MNSTNRTVVVTGIGATTPLGGDAASTWEGLLAGRSGISLLEQEWAAELPVRIAGQIAVEPTEIIPRPQARKLDRSAQFALIAAREAWQDAGLTGAAGEEESGVDPSRLGAVIASGIGGVTTLLDQYDVLKEKGVRRVSPHTVPMLMPNSPAANVGIELNARAGVHTPVSACASGAEAIGYAIEMIRTGRADIVIAGGTEAAIHPLPMVAFGNMMAMSKNNDDPQGASRPYDVDRNGFVLGEGSGVVVLESEEHAKARGAKIYVEAVGQGISADAHHITQPEPSGTGIAQAVQNLLDSTGLKPAEIVHANAHATSTPQGDIGELRALRKVLGDDLDHVAVSATKSMTGHLLGGAGGVETVATVLALKNRVAPPTINIENLDPEAEADIVRGESRALPEGTIAALNDSFGFGGHNVVLAFRTV</sequence>
<dbReference type="SUPFAM" id="SSF53901">
    <property type="entry name" value="Thiolase-like"/>
    <property type="match status" value="2"/>
</dbReference>
<keyword evidence="8" id="KW-0443">Lipid metabolism</keyword>
<dbReference type="GO" id="GO:0004315">
    <property type="term" value="F:3-oxoacyl-[acyl-carrier-protein] synthase activity"/>
    <property type="evidence" value="ECO:0007669"/>
    <property type="project" value="UniProtKB-EC"/>
</dbReference>
<dbReference type="CDD" id="cd00834">
    <property type="entry name" value="KAS_I_II"/>
    <property type="match status" value="1"/>
</dbReference>
<evidence type="ECO:0000256" key="6">
    <source>
        <dbReference type="ARBA" id="ARBA00022679"/>
    </source>
</evidence>
<name>A0ABT6SW53_9ACTN</name>
<comment type="caution">
    <text evidence="17">The sequence shown here is derived from an EMBL/GenBank/DDBJ whole genome shotgun (WGS) entry which is preliminary data.</text>
</comment>
<dbReference type="RefSeq" id="WP_282535725.1">
    <property type="nucleotide sequence ID" value="NZ_JASCIS010000013.1"/>
</dbReference>
<organism evidence="17 18">
    <name type="scientific">Streptomyces luteolus</name>
    <dbReference type="NCBI Taxonomy" id="3043615"/>
    <lineage>
        <taxon>Bacteria</taxon>
        <taxon>Bacillati</taxon>
        <taxon>Actinomycetota</taxon>
        <taxon>Actinomycetes</taxon>
        <taxon>Kitasatosporales</taxon>
        <taxon>Streptomycetaceae</taxon>
        <taxon>Streptomyces</taxon>
    </lineage>
</organism>
<dbReference type="InterPro" id="IPR020841">
    <property type="entry name" value="PKS_Beta-ketoAc_synthase_dom"/>
</dbReference>
<dbReference type="Proteomes" id="UP001237105">
    <property type="component" value="Unassembled WGS sequence"/>
</dbReference>
<evidence type="ECO:0000256" key="14">
    <source>
        <dbReference type="PIRNR" id="PIRNR000447"/>
    </source>
</evidence>
<evidence type="ECO:0000256" key="2">
    <source>
        <dbReference type="ARBA" id="ARBA00008467"/>
    </source>
</evidence>
<comment type="function">
    <text evidence="11 14">Involved in the type II fatty acid elongation cycle. Catalyzes the elongation of a wide range of acyl-ACP by the addition of two carbons from malonyl-ACP to an acyl acceptor. Can efficiently catalyze the conversion of palmitoleoyl-ACP (cis-hexadec-9-enoyl-ACP) to cis-vaccenoyl-ACP (cis-octadec-11-enoyl-ACP), an essential step in the thermal regulation of fatty acid composition.</text>
</comment>
<proteinExistence type="inferred from homology"/>
<dbReference type="Pfam" id="PF02801">
    <property type="entry name" value="Ketoacyl-synt_C"/>
    <property type="match status" value="1"/>
</dbReference>
<dbReference type="Pfam" id="PF00109">
    <property type="entry name" value="ketoacyl-synt"/>
    <property type="match status" value="1"/>
</dbReference>
<evidence type="ECO:0000313" key="17">
    <source>
        <dbReference type="EMBL" id="MDI3419839.1"/>
    </source>
</evidence>
<comment type="catalytic activity">
    <reaction evidence="12 14">
        <text>(9Z)-hexadecenoyl-[ACP] + malonyl-[ACP] + H(+) = 3-oxo-(11Z)-octadecenoyl-[ACP] + holo-[ACP] + CO2</text>
        <dbReference type="Rhea" id="RHEA:55040"/>
        <dbReference type="Rhea" id="RHEA-COMP:9623"/>
        <dbReference type="Rhea" id="RHEA-COMP:9685"/>
        <dbReference type="Rhea" id="RHEA-COMP:10800"/>
        <dbReference type="Rhea" id="RHEA-COMP:14074"/>
        <dbReference type="ChEBI" id="CHEBI:15378"/>
        <dbReference type="ChEBI" id="CHEBI:16526"/>
        <dbReference type="ChEBI" id="CHEBI:64479"/>
        <dbReference type="ChEBI" id="CHEBI:78449"/>
        <dbReference type="ChEBI" id="CHEBI:83989"/>
        <dbReference type="ChEBI" id="CHEBI:138538"/>
        <dbReference type="EC" id="2.3.1.179"/>
    </reaction>
</comment>
<evidence type="ECO:0000256" key="15">
    <source>
        <dbReference type="RuleBase" id="RU003694"/>
    </source>
</evidence>
<dbReference type="InterPro" id="IPR014031">
    <property type="entry name" value="Ketoacyl_synth_C"/>
</dbReference>
<evidence type="ECO:0000256" key="8">
    <source>
        <dbReference type="ARBA" id="ARBA00023098"/>
    </source>
</evidence>
<dbReference type="PANTHER" id="PTHR11712:SF336">
    <property type="entry name" value="3-OXOACYL-[ACYL-CARRIER-PROTEIN] SYNTHASE, MITOCHONDRIAL"/>
    <property type="match status" value="1"/>
</dbReference>
<evidence type="ECO:0000313" key="18">
    <source>
        <dbReference type="Proteomes" id="UP001237105"/>
    </source>
</evidence>
<evidence type="ECO:0000256" key="12">
    <source>
        <dbReference type="ARBA" id="ARBA00047318"/>
    </source>
</evidence>
<feature type="domain" description="Ketosynthase family 3 (KS3)" evidence="16">
    <location>
        <begin position="5"/>
        <end position="420"/>
    </location>
</feature>
<dbReference type="NCBIfam" id="NF005589">
    <property type="entry name" value="PRK07314.1"/>
    <property type="match status" value="1"/>
</dbReference>
<evidence type="ECO:0000256" key="5">
    <source>
        <dbReference type="ARBA" id="ARBA00022516"/>
    </source>
</evidence>
<evidence type="ECO:0000256" key="11">
    <source>
        <dbReference type="ARBA" id="ARBA00024006"/>
    </source>
</evidence>
<dbReference type="PROSITE" id="PS52004">
    <property type="entry name" value="KS3_2"/>
    <property type="match status" value="1"/>
</dbReference>
<evidence type="ECO:0000256" key="9">
    <source>
        <dbReference type="ARBA" id="ARBA00023160"/>
    </source>
</evidence>
<accession>A0ABT6SW53</accession>
<dbReference type="SMART" id="SM00825">
    <property type="entry name" value="PKS_KS"/>
    <property type="match status" value="1"/>
</dbReference>
<evidence type="ECO:0000256" key="3">
    <source>
        <dbReference type="ARBA" id="ARBA00012356"/>
    </source>
</evidence>
<protein>
    <recommendedName>
        <fullName evidence="4 14">3-oxoacyl-[acyl-carrier-protein] synthase 2</fullName>
        <ecNumber evidence="3 14">2.3.1.179</ecNumber>
    </recommendedName>
</protein>
<evidence type="ECO:0000256" key="13">
    <source>
        <dbReference type="ARBA" id="ARBA00047659"/>
    </source>
</evidence>
<dbReference type="InterPro" id="IPR016039">
    <property type="entry name" value="Thiolase-like"/>
</dbReference>
<dbReference type="PIRSF" id="PIRSF000447">
    <property type="entry name" value="KAS_II"/>
    <property type="match status" value="1"/>
</dbReference>
<dbReference type="EMBL" id="JASCIS010000013">
    <property type="protein sequence ID" value="MDI3419839.1"/>
    <property type="molecule type" value="Genomic_DNA"/>
</dbReference>
<comment type="similarity">
    <text evidence="2 14 15">Belongs to the thiolase-like superfamily. Beta-ketoacyl-ACP synthases family.</text>
</comment>
<keyword evidence="9 14" id="KW-0275">Fatty acid biosynthesis</keyword>
<gene>
    <name evidence="17" type="primary">fabF</name>
    <name evidence="17" type="ORF">QIT00_14920</name>
</gene>
<dbReference type="InterPro" id="IPR017568">
    <property type="entry name" value="3-oxoacyl-ACP_synth-2"/>
</dbReference>
<dbReference type="Gene3D" id="3.40.47.10">
    <property type="match status" value="1"/>
</dbReference>
<evidence type="ECO:0000256" key="7">
    <source>
        <dbReference type="ARBA" id="ARBA00022832"/>
    </source>
</evidence>
<keyword evidence="10 14" id="KW-0012">Acyltransferase</keyword>
<dbReference type="EC" id="2.3.1.179" evidence="3 14"/>
<keyword evidence="5 14" id="KW-0444">Lipid biosynthesis</keyword>
<comment type="pathway">
    <text evidence="1 14">Lipid metabolism; fatty acid biosynthesis.</text>
</comment>
<keyword evidence="18" id="KW-1185">Reference proteome</keyword>
<dbReference type="InterPro" id="IPR000794">
    <property type="entry name" value="Beta-ketoacyl_synthase"/>
</dbReference>
<evidence type="ECO:0000259" key="16">
    <source>
        <dbReference type="PROSITE" id="PS52004"/>
    </source>
</evidence>
<keyword evidence="7" id="KW-0276">Fatty acid metabolism</keyword>
<reference evidence="17 18" key="1">
    <citation type="submission" date="2023-05" db="EMBL/GenBank/DDBJ databases">
        <title>Draft genome sequence of Streptomyces sp. B-S-A12 isolated from a cave soil in Thailand.</title>
        <authorList>
            <person name="Chamroensaksri N."/>
            <person name="Muangham S."/>
        </authorList>
    </citation>
    <scope>NUCLEOTIDE SEQUENCE [LARGE SCALE GENOMIC DNA]</scope>
    <source>
        <strain evidence="17 18">B-S-A12</strain>
    </source>
</reference>
<dbReference type="NCBIfam" id="TIGR03150">
    <property type="entry name" value="fabF"/>
    <property type="match status" value="1"/>
</dbReference>
<dbReference type="PANTHER" id="PTHR11712">
    <property type="entry name" value="POLYKETIDE SYNTHASE-RELATED"/>
    <property type="match status" value="1"/>
</dbReference>
<evidence type="ECO:0000256" key="4">
    <source>
        <dbReference type="ARBA" id="ARBA00014657"/>
    </source>
</evidence>
<comment type="catalytic activity">
    <reaction evidence="13 14">
        <text>a fatty acyl-[ACP] + malonyl-[ACP] + H(+) = a 3-oxoacyl-[ACP] + holo-[ACP] + CO2</text>
        <dbReference type="Rhea" id="RHEA:22836"/>
        <dbReference type="Rhea" id="RHEA-COMP:9623"/>
        <dbReference type="Rhea" id="RHEA-COMP:9685"/>
        <dbReference type="Rhea" id="RHEA-COMP:9916"/>
        <dbReference type="Rhea" id="RHEA-COMP:14125"/>
        <dbReference type="ChEBI" id="CHEBI:15378"/>
        <dbReference type="ChEBI" id="CHEBI:16526"/>
        <dbReference type="ChEBI" id="CHEBI:64479"/>
        <dbReference type="ChEBI" id="CHEBI:78449"/>
        <dbReference type="ChEBI" id="CHEBI:78776"/>
        <dbReference type="ChEBI" id="CHEBI:138651"/>
    </reaction>
</comment>
<dbReference type="InterPro" id="IPR014030">
    <property type="entry name" value="Ketoacyl_synth_N"/>
</dbReference>
<keyword evidence="6 14" id="KW-0808">Transferase</keyword>